<proteinExistence type="inferred from homology"/>
<dbReference type="PANTHER" id="PTHR10362">
    <property type="entry name" value="HISTIDINE AMMONIA-LYASE"/>
    <property type="match status" value="1"/>
</dbReference>
<dbReference type="PaxDb" id="39947-A0A0P0Y9T5"/>
<dbReference type="AlphaFoldDB" id="A0A0P0Y9T5"/>
<sequence length="221" mass="24477">MHFIFIKFLPNIISFRKKYTERPATCHRDKKTFSNRKTRYARSLNYTKPVTIVPSAVVIPVLSYMAAESAWDPRGPHVSASSFFPLFSFTRPPRRACSAPTADAPATRCSASSCGRPPRSSSRSSPTPSPSPPSGTPRAEHHGVDERPAPPRRGGRRARTAPHGESPFAYADDPCSASYPLMQKMRAVLIEHALANGEAERNVDSSVFAKVTTFEEERQFQ</sequence>
<evidence type="ECO:0000313" key="7">
    <source>
        <dbReference type="Proteomes" id="UP000059680"/>
    </source>
</evidence>
<feature type="compositionally biased region" description="Basic and acidic residues" evidence="5">
    <location>
        <begin position="138"/>
        <end position="149"/>
    </location>
</feature>
<dbReference type="FunCoup" id="A0A0P0Y9T5">
    <property type="interactions" value="16"/>
</dbReference>
<dbReference type="Proteomes" id="UP000059680">
    <property type="component" value="Chromosome 12"/>
</dbReference>
<dbReference type="Gramene" id="Os12t0461050-00">
    <property type="protein sequence ID" value="Os12t0461050-00"/>
    <property type="gene ID" value="Os12g0461050"/>
</dbReference>
<evidence type="ECO:0000313" key="6">
    <source>
        <dbReference type="EMBL" id="BAT17055.1"/>
    </source>
</evidence>
<organism evidence="6 7">
    <name type="scientific">Oryza sativa subsp. japonica</name>
    <name type="common">Rice</name>
    <dbReference type="NCBI Taxonomy" id="39947"/>
    <lineage>
        <taxon>Eukaryota</taxon>
        <taxon>Viridiplantae</taxon>
        <taxon>Streptophyta</taxon>
        <taxon>Embryophyta</taxon>
        <taxon>Tracheophyta</taxon>
        <taxon>Spermatophyta</taxon>
        <taxon>Magnoliopsida</taxon>
        <taxon>Liliopsida</taxon>
        <taxon>Poales</taxon>
        <taxon>Poaceae</taxon>
        <taxon>BOP clade</taxon>
        <taxon>Oryzoideae</taxon>
        <taxon>Oryzeae</taxon>
        <taxon>Oryzinae</taxon>
        <taxon>Oryza</taxon>
        <taxon>Oryza sativa</taxon>
    </lineage>
</organism>
<reference evidence="6 7" key="3">
    <citation type="journal article" date="2013" name="Rice">
        <title>Improvement of the Oryza sativa Nipponbare reference genome using next generation sequence and optical map data.</title>
        <authorList>
            <person name="Kawahara Y."/>
            <person name="de la Bastide M."/>
            <person name="Hamilton J.P."/>
            <person name="Kanamori H."/>
            <person name="McCombie W.R."/>
            <person name="Ouyang S."/>
            <person name="Schwartz D.C."/>
            <person name="Tanaka T."/>
            <person name="Wu J."/>
            <person name="Zhou S."/>
            <person name="Childs K.L."/>
            <person name="Davidson R.M."/>
            <person name="Lin H."/>
            <person name="Quesada-Ocampo L."/>
            <person name="Vaillancourt B."/>
            <person name="Sakai H."/>
            <person name="Lee S.S."/>
            <person name="Kim J."/>
            <person name="Numa H."/>
            <person name="Itoh T."/>
            <person name="Buell C.R."/>
            <person name="Matsumoto T."/>
        </authorList>
    </citation>
    <scope>NUCLEOTIDE SEQUENCE [LARGE SCALE GENOMIC DNA]</scope>
    <source>
        <strain evidence="7">cv. Nipponbare</strain>
    </source>
</reference>
<evidence type="ECO:0000256" key="1">
    <source>
        <dbReference type="ARBA" id="ARBA00005138"/>
    </source>
</evidence>
<dbReference type="InterPro" id="IPR023144">
    <property type="entry name" value="Phe_NH3-lyase_shielding_dom_sf"/>
</dbReference>
<feature type="region of interest" description="Disordered" evidence="5">
    <location>
        <begin position="97"/>
        <end position="173"/>
    </location>
</feature>
<reference evidence="7" key="1">
    <citation type="journal article" date="2005" name="Nature">
        <title>The map-based sequence of the rice genome.</title>
        <authorList>
            <consortium name="International rice genome sequencing project (IRGSP)"/>
            <person name="Matsumoto T."/>
            <person name="Wu J."/>
            <person name="Kanamori H."/>
            <person name="Katayose Y."/>
            <person name="Fujisawa M."/>
            <person name="Namiki N."/>
            <person name="Mizuno H."/>
            <person name="Yamamoto K."/>
            <person name="Antonio B.A."/>
            <person name="Baba T."/>
            <person name="Sakata K."/>
            <person name="Nagamura Y."/>
            <person name="Aoki H."/>
            <person name="Arikawa K."/>
            <person name="Arita K."/>
            <person name="Bito T."/>
            <person name="Chiden Y."/>
            <person name="Fujitsuka N."/>
            <person name="Fukunaka R."/>
            <person name="Hamada M."/>
            <person name="Harada C."/>
            <person name="Hayashi A."/>
            <person name="Hijishita S."/>
            <person name="Honda M."/>
            <person name="Hosokawa S."/>
            <person name="Ichikawa Y."/>
            <person name="Idonuma A."/>
            <person name="Iijima M."/>
            <person name="Ikeda M."/>
            <person name="Ikeno M."/>
            <person name="Ito K."/>
            <person name="Ito S."/>
            <person name="Ito T."/>
            <person name="Ito Y."/>
            <person name="Ito Y."/>
            <person name="Iwabuchi A."/>
            <person name="Kamiya K."/>
            <person name="Karasawa W."/>
            <person name="Kurita K."/>
            <person name="Katagiri S."/>
            <person name="Kikuta A."/>
            <person name="Kobayashi H."/>
            <person name="Kobayashi N."/>
            <person name="Machita K."/>
            <person name="Maehara T."/>
            <person name="Masukawa M."/>
            <person name="Mizubayashi T."/>
            <person name="Mukai Y."/>
            <person name="Nagasaki H."/>
            <person name="Nagata Y."/>
            <person name="Naito S."/>
            <person name="Nakashima M."/>
            <person name="Nakama Y."/>
            <person name="Nakamichi Y."/>
            <person name="Nakamura M."/>
            <person name="Meguro A."/>
            <person name="Negishi M."/>
            <person name="Ohta I."/>
            <person name="Ohta T."/>
            <person name="Okamoto M."/>
            <person name="Ono N."/>
            <person name="Saji S."/>
            <person name="Sakaguchi M."/>
            <person name="Sakai K."/>
            <person name="Shibata M."/>
            <person name="Shimokawa T."/>
            <person name="Song J."/>
            <person name="Takazaki Y."/>
            <person name="Terasawa K."/>
            <person name="Tsugane M."/>
            <person name="Tsuji K."/>
            <person name="Ueda S."/>
            <person name="Waki K."/>
            <person name="Yamagata H."/>
            <person name="Yamamoto M."/>
            <person name="Yamamoto S."/>
            <person name="Yamane H."/>
            <person name="Yoshiki S."/>
            <person name="Yoshihara R."/>
            <person name="Yukawa K."/>
            <person name="Zhong H."/>
            <person name="Yano M."/>
            <person name="Yuan Q."/>
            <person name="Ouyang S."/>
            <person name="Liu J."/>
            <person name="Jones K.M."/>
            <person name="Gansberger K."/>
            <person name="Moffat K."/>
            <person name="Hill J."/>
            <person name="Bera J."/>
            <person name="Fadrosh D."/>
            <person name="Jin S."/>
            <person name="Johri S."/>
            <person name="Kim M."/>
            <person name="Overton L."/>
            <person name="Reardon M."/>
            <person name="Tsitrin T."/>
            <person name="Vuong H."/>
            <person name="Weaver B."/>
            <person name="Ciecko A."/>
            <person name="Tallon L."/>
            <person name="Jackson J."/>
            <person name="Pai G."/>
            <person name="Aken S.V."/>
            <person name="Utterback T."/>
            <person name="Reidmuller S."/>
            <person name="Feldblyum T."/>
            <person name="Hsiao J."/>
            <person name="Zismann V."/>
            <person name="Iobst S."/>
            <person name="de Vazeille A.R."/>
            <person name="Buell C.R."/>
            <person name="Ying K."/>
            <person name="Li Y."/>
            <person name="Lu T."/>
            <person name="Huang Y."/>
            <person name="Zhao Q."/>
            <person name="Feng Q."/>
            <person name="Zhang L."/>
            <person name="Zhu J."/>
            <person name="Weng Q."/>
            <person name="Mu J."/>
            <person name="Lu Y."/>
            <person name="Fan D."/>
            <person name="Liu Y."/>
            <person name="Guan J."/>
            <person name="Zhang Y."/>
            <person name="Yu S."/>
            <person name="Liu X."/>
            <person name="Zhang Y."/>
            <person name="Hong G."/>
            <person name="Han B."/>
            <person name="Choisne N."/>
            <person name="Demange N."/>
            <person name="Orjeda G."/>
            <person name="Samain S."/>
            <person name="Cattolico L."/>
            <person name="Pelletier E."/>
            <person name="Couloux A."/>
            <person name="Segurens B."/>
            <person name="Wincker P."/>
            <person name="D'Hont A."/>
            <person name="Scarpelli C."/>
            <person name="Weissenbach J."/>
            <person name="Salanoubat M."/>
            <person name="Quetier F."/>
            <person name="Yu Y."/>
            <person name="Kim H.R."/>
            <person name="Rambo T."/>
            <person name="Currie J."/>
            <person name="Collura K."/>
            <person name="Luo M."/>
            <person name="Yang T."/>
            <person name="Ammiraju J.S.S."/>
            <person name="Engler F."/>
            <person name="Soderlund C."/>
            <person name="Wing R.A."/>
            <person name="Palmer L.E."/>
            <person name="de la Bastide M."/>
            <person name="Spiegel L."/>
            <person name="Nascimento L."/>
            <person name="Zutavern T."/>
            <person name="O'Shaughnessy A."/>
            <person name="Dike S."/>
            <person name="Dedhia N."/>
            <person name="Preston R."/>
            <person name="Balija V."/>
            <person name="McCombie W.R."/>
            <person name="Chow T."/>
            <person name="Chen H."/>
            <person name="Chung M."/>
            <person name="Chen C."/>
            <person name="Shaw J."/>
            <person name="Wu H."/>
            <person name="Hsiao K."/>
            <person name="Chao Y."/>
            <person name="Chu M."/>
            <person name="Cheng C."/>
            <person name="Hour A."/>
            <person name="Lee P."/>
            <person name="Lin S."/>
            <person name="Lin Y."/>
            <person name="Liou J."/>
            <person name="Liu S."/>
            <person name="Hsing Y."/>
            <person name="Raghuvanshi S."/>
            <person name="Mohanty A."/>
            <person name="Bharti A.K."/>
            <person name="Gaur A."/>
            <person name="Gupta V."/>
            <person name="Kumar D."/>
            <person name="Ravi V."/>
            <person name="Vij S."/>
            <person name="Kapur A."/>
            <person name="Khurana P."/>
            <person name="Khurana P."/>
            <person name="Khurana J.P."/>
            <person name="Tyagi A.K."/>
            <person name="Gaikwad K."/>
            <person name="Singh A."/>
            <person name="Dalal V."/>
            <person name="Srivastava S."/>
            <person name="Dixit A."/>
            <person name="Pal A.K."/>
            <person name="Ghazi I.A."/>
            <person name="Yadav M."/>
            <person name="Pandit A."/>
            <person name="Bhargava A."/>
            <person name="Sureshbabu K."/>
            <person name="Batra K."/>
            <person name="Sharma T.R."/>
            <person name="Mohapatra T."/>
            <person name="Singh N.K."/>
            <person name="Messing J."/>
            <person name="Nelson A.B."/>
            <person name="Fuks G."/>
            <person name="Kavchok S."/>
            <person name="Keizer G."/>
            <person name="Linton E."/>
            <person name="Llaca V."/>
            <person name="Song R."/>
            <person name="Tanyolac B."/>
            <person name="Young S."/>
            <person name="Ho-Il K."/>
            <person name="Hahn J.H."/>
            <person name="Sangsakoo G."/>
            <person name="Vanavichit A."/>
            <person name="de Mattos Luiz.A.T."/>
            <person name="Zimmer P.D."/>
            <person name="Malone G."/>
            <person name="Dellagostin O."/>
            <person name="de Oliveira A.C."/>
            <person name="Bevan M."/>
            <person name="Bancroft I."/>
            <person name="Minx P."/>
            <person name="Cordum H."/>
            <person name="Wilson R."/>
            <person name="Cheng Z."/>
            <person name="Jin W."/>
            <person name="Jiang J."/>
            <person name="Leong S.A."/>
            <person name="Iwama H."/>
            <person name="Gojobori T."/>
            <person name="Itoh T."/>
            <person name="Niimura Y."/>
            <person name="Fujii Y."/>
            <person name="Habara T."/>
            <person name="Sakai H."/>
            <person name="Sato Y."/>
            <person name="Wilson G."/>
            <person name="Kumar K."/>
            <person name="McCouch S."/>
            <person name="Juretic N."/>
            <person name="Hoen D."/>
            <person name="Wright S."/>
            <person name="Bruskiewich R."/>
            <person name="Bureau T."/>
            <person name="Miyao A."/>
            <person name="Hirochika H."/>
            <person name="Nishikawa T."/>
            <person name="Kadowaki K."/>
            <person name="Sugiura M."/>
            <person name="Burr B."/>
            <person name="Sasaki T."/>
        </authorList>
    </citation>
    <scope>NUCLEOTIDE SEQUENCE [LARGE SCALE GENOMIC DNA]</scope>
    <source>
        <strain evidence="7">cv. Nipponbare</strain>
    </source>
</reference>
<dbReference type="UniPathway" id="UPA00713">
    <property type="reaction ID" value="UER00725"/>
</dbReference>
<gene>
    <name evidence="6" type="ordered locus">Os12g0461050</name>
    <name evidence="6" type="ORF">OSNPB_120461050</name>
</gene>
<accession>A0A0P0Y9T5</accession>
<protein>
    <submittedName>
        <fullName evidence="6">Os12g0461050 protein</fullName>
    </submittedName>
</protein>
<evidence type="ECO:0000256" key="5">
    <source>
        <dbReference type="SAM" id="MobiDB-lite"/>
    </source>
</evidence>
<name>A0A0P0Y9T5_ORYSJ</name>
<dbReference type="SUPFAM" id="SSF48557">
    <property type="entry name" value="L-aspartase-like"/>
    <property type="match status" value="1"/>
</dbReference>
<feature type="compositionally biased region" description="Low complexity" evidence="5">
    <location>
        <begin position="108"/>
        <end position="126"/>
    </location>
</feature>
<dbReference type="EMBL" id="AP014968">
    <property type="protein sequence ID" value="BAT17055.1"/>
    <property type="molecule type" value="Genomic_DNA"/>
</dbReference>
<dbReference type="STRING" id="39947.A0A0P0Y9T5"/>
<dbReference type="InParanoid" id="A0A0P0Y9T5"/>
<comment type="similarity">
    <text evidence="2">Belongs to the PAL/histidase family.</text>
</comment>
<reference evidence="6 7" key="2">
    <citation type="journal article" date="2013" name="Plant Cell Physiol.">
        <title>Rice Annotation Project Database (RAP-DB): an integrative and interactive database for rice genomics.</title>
        <authorList>
            <person name="Sakai H."/>
            <person name="Lee S.S."/>
            <person name="Tanaka T."/>
            <person name="Numa H."/>
            <person name="Kim J."/>
            <person name="Kawahara Y."/>
            <person name="Wakimoto H."/>
            <person name="Yang C.C."/>
            <person name="Iwamoto M."/>
            <person name="Abe T."/>
            <person name="Yamada Y."/>
            <person name="Muto A."/>
            <person name="Inokuchi H."/>
            <person name="Ikemura T."/>
            <person name="Matsumoto T."/>
            <person name="Sasaki T."/>
            <person name="Itoh T."/>
        </authorList>
    </citation>
    <scope>NUCLEOTIDE SEQUENCE [LARGE SCALE GENOMIC DNA]</scope>
    <source>
        <strain evidence="7">cv. Nipponbare</strain>
    </source>
</reference>
<dbReference type="GO" id="GO:0009800">
    <property type="term" value="P:cinnamic acid biosynthetic process"/>
    <property type="evidence" value="ECO:0007669"/>
    <property type="project" value="UniProtKB-UniPathway"/>
</dbReference>
<evidence type="ECO:0000256" key="4">
    <source>
        <dbReference type="ARBA" id="ARBA00023239"/>
    </source>
</evidence>
<keyword evidence="4" id="KW-0456">Lyase</keyword>
<keyword evidence="3" id="KW-0587">Phenylpropanoid metabolism</keyword>
<dbReference type="Gene3D" id="1.10.274.20">
    <property type="entry name" value="Phenylalanine ammonia-lyase 1, domain 3"/>
    <property type="match status" value="1"/>
</dbReference>
<dbReference type="eggNOG" id="KOG0222">
    <property type="taxonomic scope" value="Eukaryota"/>
</dbReference>
<dbReference type="GO" id="GO:0016829">
    <property type="term" value="F:lyase activity"/>
    <property type="evidence" value="ECO:0007669"/>
    <property type="project" value="UniProtKB-KW"/>
</dbReference>
<dbReference type="InterPro" id="IPR008948">
    <property type="entry name" value="L-Aspartase-like"/>
</dbReference>
<dbReference type="SMR" id="A0A0P0Y9T5"/>
<evidence type="ECO:0000256" key="2">
    <source>
        <dbReference type="ARBA" id="ARBA00007238"/>
    </source>
</evidence>
<evidence type="ECO:0000256" key="3">
    <source>
        <dbReference type="ARBA" id="ARBA00023051"/>
    </source>
</evidence>
<comment type="pathway">
    <text evidence="1">Phenylpropanoid metabolism; trans-cinnamate biosynthesis; trans-cinnamate from L-phenylalanine: step 1/1.</text>
</comment>
<keyword evidence="7" id="KW-1185">Reference proteome</keyword>
<dbReference type="InterPro" id="IPR001106">
    <property type="entry name" value="Aromatic_Lyase"/>
</dbReference>